<dbReference type="AlphaFoldDB" id="A0A438EM27"/>
<organism evidence="8 9">
    <name type="scientific">Vitis vinifera</name>
    <name type="common">Grape</name>
    <dbReference type="NCBI Taxonomy" id="29760"/>
    <lineage>
        <taxon>Eukaryota</taxon>
        <taxon>Viridiplantae</taxon>
        <taxon>Streptophyta</taxon>
        <taxon>Embryophyta</taxon>
        <taxon>Tracheophyta</taxon>
        <taxon>Spermatophyta</taxon>
        <taxon>Magnoliopsida</taxon>
        <taxon>eudicotyledons</taxon>
        <taxon>Gunneridae</taxon>
        <taxon>Pentapetalae</taxon>
        <taxon>rosids</taxon>
        <taxon>Vitales</taxon>
        <taxon>Vitaceae</taxon>
        <taxon>Viteae</taxon>
        <taxon>Vitis</taxon>
    </lineage>
</organism>
<dbReference type="InterPro" id="IPR036607">
    <property type="entry name" value="PRKCSH"/>
</dbReference>
<keyword evidence="4" id="KW-1015">Disulfide bond</keyword>
<dbReference type="Gene3D" id="2.70.130.10">
    <property type="entry name" value="Mannose-6-phosphate receptor binding domain"/>
    <property type="match status" value="1"/>
</dbReference>
<feature type="compositionally biased region" description="Basic and acidic residues" evidence="6">
    <location>
        <begin position="291"/>
        <end position="339"/>
    </location>
</feature>
<protein>
    <recommendedName>
        <fullName evidence="1">Glucosidase 2 subunit beta</fullName>
    </recommendedName>
</protein>
<dbReference type="InterPro" id="IPR002172">
    <property type="entry name" value="LDrepeatLR_classA_rpt"/>
</dbReference>
<feature type="compositionally biased region" description="Acidic residues" evidence="6">
    <location>
        <begin position="498"/>
        <end position="513"/>
    </location>
</feature>
<dbReference type="EMBL" id="QGNW01001243">
    <property type="protein sequence ID" value="RVW48789.1"/>
    <property type="molecule type" value="Genomic_DNA"/>
</dbReference>
<sequence length="774" mass="87421">MSLWGKGCRIAASVDKLVEIGRSASKSLLSTNPFLGIAPQDENYYKTSSEIFKCKDGSKKLNRAQVNDDFCDCPDASDEPGTSACPGGKFYCRNAGHVPLLLFSSRVNDGICDCCDGSDEYDGKVKCPNTCWEAGKVARDKLKKKIVTYKEGVTLRKQQIEQAKLAIAKEEEELSKLKSEEKILKGLVQQLKATTIPSISQPSIFRGSYRKKVRENIPQRHIPTPSILPELHLVSGTNLETHSNFEILPIISDCLPNPHSIILSHPILAPTLIFLPILANNYPFPKNRKEQIEKAEEKERLQKEEEEKKQREAEEEANREKSKGEKEANQEKNEVKEQVGSEEEPMESTHDDKIGVLDQDVEEDKSNSVAEVEHTDKSENASPTDGIEQHAAEGKEESPVVHETDLHAGNEVSPTSDQATKQENDVAENTEGLSREELGRLVASRWTGENTGQHTEEVDAVKHDHHESHEETPEDTHAEEYDGYASETDDDSQRYDNDDMEDPVDEDFGEDDHYDSSPPYKSDTEDESDFSDITSTSNPSWLEKIQQTVRNILNAVNLFQTPVDKSEAAHIRKEYDESSAKLSKMQSRISSLTQKLKHDFGPEKEFYSFYDQCFESKENKYVYKLCPFKQASQEEAIVLLVWVGPAGFVQLFVVFPSGRSLSEMRWDKFEDSYRTMLFSNGEKCWNGPDRSLKVYPESSQCEMLSFAVGSPLIHLIVKLRCGLKNEVTDVDEPSRCEYVALLSTPALCLEEKLKELQQKLELMNQEQPQGRDEL</sequence>
<evidence type="ECO:0000313" key="9">
    <source>
        <dbReference type="Proteomes" id="UP000288805"/>
    </source>
</evidence>
<evidence type="ECO:0000256" key="6">
    <source>
        <dbReference type="SAM" id="MobiDB-lite"/>
    </source>
</evidence>
<evidence type="ECO:0000256" key="1">
    <source>
        <dbReference type="ARBA" id="ARBA00022387"/>
    </source>
</evidence>
<accession>A0A438EM27</accession>
<gene>
    <name evidence="8" type="primary">PSL4_2</name>
    <name evidence="8" type="ORF">CK203_076063</name>
</gene>
<dbReference type="InterPro" id="IPR009011">
    <property type="entry name" value="Man6P_isomerase_rcpt-bd_dom_sf"/>
</dbReference>
<comment type="caution">
    <text evidence="8">The sequence shown here is derived from an EMBL/GenBank/DDBJ whole genome shotgun (WGS) entry which is preliminary data.</text>
</comment>
<feature type="compositionally biased region" description="Basic and acidic residues" evidence="6">
    <location>
        <begin position="387"/>
        <end position="408"/>
    </location>
</feature>
<name>A0A438EM27_VITVI</name>
<dbReference type="PROSITE" id="PS51914">
    <property type="entry name" value="MRH"/>
    <property type="match status" value="1"/>
</dbReference>
<dbReference type="Pfam" id="PF12999">
    <property type="entry name" value="PRKCSH-like"/>
    <property type="match status" value="1"/>
</dbReference>
<dbReference type="InterPro" id="IPR028146">
    <property type="entry name" value="PRKCSH_N"/>
</dbReference>
<dbReference type="Pfam" id="PF13015">
    <property type="entry name" value="PRKCSH_1"/>
    <property type="match status" value="2"/>
</dbReference>
<feature type="compositionally biased region" description="Basic and acidic residues" evidence="6">
    <location>
        <begin position="454"/>
        <end position="480"/>
    </location>
</feature>
<feature type="region of interest" description="Disordered" evidence="6">
    <location>
        <begin position="291"/>
        <end position="537"/>
    </location>
</feature>
<evidence type="ECO:0000256" key="4">
    <source>
        <dbReference type="ARBA" id="ARBA00023157"/>
    </source>
</evidence>
<dbReference type="PANTHER" id="PTHR12630">
    <property type="entry name" value="N-LINKED OLIGOSACCHARIDE PROCESSING"/>
    <property type="match status" value="1"/>
</dbReference>
<evidence type="ECO:0000256" key="2">
    <source>
        <dbReference type="ARBA" id="ARBA00022729"/>
    </source>
</evidence>
<feature type="coiled-coil region" evidence="5">
    <location>
        <begin position="153"/>
        <end position="187"/>
    </location>
</feature>
<feature type="coiled-coil region" evidence="5">
    <location>
        <begin position="746"/>
        <end position="773"/>
    </location>
</feature>
<feature type="domain" description="MRH" evidence="7">
    <location>
        <begin position="611"/>
        <end position="750"/>
    </location>
</feature>
<proteinExistence type="predicted"/>
<feature type="compositionally biased region" description="Polar residues" evidence="6">
    <location>
        <begin position="412"/>
        <end position="421"/>
    </location>
</feature>
<reference evidence="8 9" key="1">
    <citation type="journal article" date="2018" name="PLoS Genet.">
        <title>Population sequencing reveals clonal diversity and ancestral inbreeding in the grapevine cultivar Chardonnay.</title>
        <authorList>
            <person name="Roach M.J."/>
            <person name="Johnson D.L."/>
            <person name="Bohlmann J."/>
            <person name="van Vuuren H.J."/>
            <person name="Jones S.J."/>
            <person name="Pretorius I.S."/>
            <person name="Schmidt S.A."/>
            <person name="Borneman A.R."/>
        </authorList>
    </citation>
    <scope>NUCLEOTIDE SEQUENCE [LARGE SCALE GENOMIC DNA]</scope>
    <source>
        <strain evidence="9">cv. Chardonnay</strain>
        <tissue evidence="8">Leaf</tissue>
    </source>
</reference>
<dbReference type="InterPro" id="IPR044865">
    <property type="entry name" value="MRH_dom"/>
</dbReference>
<evidence type="ECO:0000259" key="7">
    <source>
        <dbReference type="PROSITE" id="PS51914"/>
    </source>
</evidence>
<dbReference type="InterPro" id="IPR039794">
    <property type="entry name" value="Gtb1-like"/>
</dbReference>
<keyword evidence="3" id="KW-0256">Endoplasmic reticulum</keyword>
<dbReference type="CDD" id="cd00112">
    <property type="entry name" value="LDLa"/>
    <property type="match status" value="1"/>
</dbReference>
<evidence type="ECO:0000256" key="5">
    <source>
        <dbReference type="SAM" id="Coils"/>
    </source>
</evidence>
<evidence type="ECO:0000313" key="8">
    <source>
        <dbReference type="EMBL" id="RVW48789.1"/>
    </source>
</evidence>
<dbReference type="PANTHER" id="PTHR12630:SF1">
    <property type="entry name" value="GLUCOSIDASE 2 SUBUNIT BETA"/>
    <property type="match status" value="1"/>
</dbReference>
<evidence type="ECO:0000256" key="3">
    <source>
        <dbReference type="ARBA" id="ARBA00022824"/>
    </source>
</evidence>
<keyword evidence="2" id="KW-0732">Signal</keyword>
<keyword evidence="5" id="KW-0175">Coiled coil</keyword>
<dbReference type="Proteomes" id="UP000288805">
    <property type="component" value="Unassembled WGS sequence"/>
</dbReference>